<reference evidence="4 5" key="1">
    <citation type="submission" date="2018-04" db="EMBL/GenBank/DDBJ databases">
        <title>Massilia violaceinigra sp. nov., a novel purple-pigmented bacterium isolated from Tianshan glacier, Xinjiang, China.</title>
        <authorList>
            <person name="Wang H."/>
        </authorList>
    </citation>
    <scope>NUCLEOTIDE SEQUENCE [LARGE SCALE GENOMIC DNA]</scope>
    <source>
        <strain evidence="4 5">B448-2</strain>
    </source>
</reference>
<dbReference type="Proteomes" id="UP000241421">
    <property type="component" value="Unassembled WGS sequence"/>
</dbReference>
<dbReference type="PANTHER" id="PTHR10584">
    <property type="entry name" value="SUGAR KINASE"/>
    <property type="match status" value="1"/>
</dbReference>
<dbReference type="Pfam" id="PF00294">
    <property type="entry name" value="PfkB"/>
    <property type="match status" value="1"/>
</dbReference>
<evidence type="ECO:0000313" key="5">
    <source>
        <dbReference type="Proteomes" id="UP000241421"/>
    </source>
</evidence>
<comment type="caution">
    <text evidence="4">The sequence shown here is derived from an EMBL/GenBank/DDBJ whole genome shotgun (WGS) entry which is preliminary data.</text>
</comment>
<organism evidence="4 5">
    <name type="scientific">Massilia glaciei</name>
    <dbReference type="NCBI Taxonomy" id="1524097"/>
    <lineage>
        <taxon>Bacteria</taxon>
        <taxon>Pseudomonadati</taxon>
        <taxon>Pseudomonadota</taxon>
        <taxon>Betaproteobacteria</taxon>
        <taxon>Burkholderiales</taxon>
        <taxon>Oxalobacteraceae</taxon>
        <taxon>Telluria group</taxon>
        <taxon>Massilia</taxon>
    </lineage>
</organism>
<dbReference type="GO" id="GO:0005829">
    <property type="term" value="C:cytosol"/>
    <property type="evidence" value="ECO:0007669"/>
    <property type="project" value="TreeGrafter"/>
</dbReference>
<dbReference type="InterPro" id="IPR011611">
    <property type="entry name" value="PfkB_dom"/>
</dbReference>
<dbReference type="RefSeq" id="WP_106756660.1">
    <property type="nucleotide sequence ID" value="NZ_PXWF02000085.1"/>
</dbReference>
<dbReference type="PROSITE" id="PS00584">
    <property type="entry name" value="PFKB_KINASES_2"/>
    <property type="match status" value="1"/>
</dbReference>
<keyword evidence="1" id="KW-0808">Transferase</keyword>
<protein>
    <submittedName>
        <fullName evidence="4">Carbohydrate kinase family protein</fullName>
    </submittedName>
</protein>
<dbReference type="PANTHER" id="PTHR10584:SF166">
    <property type="entry name" value="RIBOKINASE"/>
    <property type="match status" value="1"/>
</dbReference>
<sequence>MSELLVAGMAYLDVSVPRVAPPAPGEERFVDAIGLRFGGAANSASVGAALGLRVTMCVPVGAGIADQALAALAARLGIALTPWPARDDPAVSLVLADEHDRAFVSAADFGALDRVTHLPPAKWIHVPGLEEAARLAAPLARARAEGAKVAVSGSWAPHRLAALAAQGGRPWDLLILNEKEAVATCGDAAAAPGRLADAATSVVVTLGPAGAFGMLDGETVVAAAVPVAVCDPTGAGDAFCAGMLAALIRGLAPSAALRFGSRAAAHILQQRGGVLQEPTRMAALAEEITWKF</sequence>
<dbReference type="OrthoDB" id="8776786at2"/>
<evidence type="ECO:0000313" key="4">
    <source>
        <dbReference type="EMBL" id="PWF49433.1"/>
    </source>
</evidence>
<evidence type="ECO:0000256" key="2">
    <source>
        <dbReference type="ARBA" id="ARBA00022777"/>
    </source>
</evidence>
<dbReference type="SUPFAM" id="SSF53613">
    <property type="entry name" value="Ribokinase-like"/>
    <property type="match status" value="1"/>
</dbReference>
<dbReference type="EMBL" id="PXWF02000085">
    <property type="protein sequence ID" value="PWF49433.1"/>
    <property type="molecule type" value="Genomic_DNA"/>
</dbReference>
<gene>
    <name evidence="4" type="ORF">C7C56_006545</name>
</gene>
<accession>A0A2U2HPL0</accession>
<dbReference type="InterPro" id="IPR002173">
    <property type="entry name" value="Carboh/pur_kinase_PfkB_CS"/>
</dbReference>
<dbReference type="Gene3D" id="3.40.1190.20">
    <property type="match status" value="1"/>
</dbReference>
<name>A0A2U2HPL0_9BURK</name>
<evidence type="ECO:0000259" key="3">
    <source>
        <dbReference type="Pfam" id="PF00294"/>
    </source>
</evidence>
<keyword evidence="5" id="KW-1185">Reference proteome</keyword>
<feature type="domain" description="Carbohydrate kinase PfkB" evidence="3">
    <location>
        <begin position="30"/>
        <end position="279"/>
    </location>
</feature>
<proteinExistence type="predicted"/>
<dbReference type="InterPro" id="IPR029056">
    <property type="entry name" value="Ribokinase-like"/>
</dbReference>
<keyword evidence="2 4" id="KW-0418">Kinase</keyword>
<evidence type="ECO:0000256" key="1">
    <source>
        <dbReference type="ARBA" id="ARBA00022679"/>
    </source>
</evidence>
<dbReference type="AlphaFoldDB" id="A0A2U2HPL0"/>
<dbReference type="GO" id="GO:0016301">
    <property type="term" value="F:kinase activity"/>
    <property type="evidence" value="ECO:0007669"/>
    <property type="project" value="UniProtKB-KW"/>
</dbReference>